<gene>
    <name evidence="1" type="ordered locus">MTR_2g102355</name>
</gene>
<sequence>MFGSSFIPIVSGGCLRQQRVANKDSDTRVSSCTEECKTCTKNTCHGGHDEENNVLKSAFAYDVANDVWVSLPDMVRERDECKAVFCAGNNGFGTIKVVGGYRMEMQGRFERSAEEFDVATWWWDPVEEEFLDDATCPRTCVDGCELDRRMYMCMGDDVVALDGDTWQWWRMYLWI</sequence>
<evidence type="ECO:0000313" key="3">
    <source>
        <dbReference type="Proteomes" id="UP000002051"/>
    </source>
</evidence>
<reference evidence="1 3" key="2">
    <citation type="journal article" date="2014" name="BMC Genomics">
        <title>An improved genome release (version Mt4.0) for the model legume Medicago truncatula.</title>
        <authorList>
            <person name="Tang H."/>
            <person name="Krishnakumar V."/>
            <person name="Bidwell S."/>
            <person name="Rosen B."/>
            <person name="Chan A."/>
            <person name="Zhou S."/>
            <person name="Gentzbittel L."/>
            <person name="Childs K.L."/>
            <person name="Yandell M."/>
            <person name="Gundlach H."/>
            <person name="Mayer K.F."/>
            <person name="Schwartz D.C."/>
            <person name="Town C.D."/>
        </authorList>
    </citation>
    <scope>GENOME REANNOTATION</scope>
    <source>
        <strain evidence="1">A17</strain>
        <strain evidence="2 3">cv. Jemalong A17</strain>
    </source>
</reference>
<keyword evidence="3" id="KW-1185">Reference proteome</keyword>
<dbReference type="Pfam" id="PF01344">
    <property type="entry name" value="Kelch_1"/>
    <property type="match status" value="1"/>
</dbReference>
<dbReference type="HOGENOM" id="CLU_1534795_0_0_1"/>
<dbReference type="Proteomes" id="UP000002051">
    <property type="component" value="Chromosome 2"/>
</dbReference>
<protein>
    <submittedName>
        <fullName evidence="1">Kelch repeat protein</fullName>
    </submittedName>
</protein>
<dbReference type="STRING" id="3880.A0A072VCQ0"/>
<dbReference type="AlphaFoldDB" id="A0A072VCQ0"/>
<dbReference type="InterPro" id="IPR044595">
    <property type="entry name" value="KMD1-4"/>
</dbReference>
<accession>A0A072VCQ0</accession>
<name>A0A072VCQ0_MEDTR</name>
<dbReference type="PANTHER" id="PTHR46407:SF3">
    <property type="entry name" value="OS02G0208700 PROTEIN"/>
    <property type="match status" value="1"/>
</dbReference>
<dbReference type="Gene3D" id="2.120.10.80">
    <property type="entry name" value="Kelch-type beta propeller"/>
    <property type="match status" value="1"/>
</dbReference>
<dbReference type="EnsemblPlants" id="KEH39577">
    <property type="protein sequence ID" value="KEH39577"/>
    <property type="gene ID" value="MTR_2g102355"/>
</dbReference>
<reference evidence="2" key="3">
    <citation type="submission" date="2015-04" db="UniProtKB">
        <authorList>
            <consortium name="EnsemblPlants"/>
        </authorList>
    </citation>
    <scope>IDENTIFICATION</scope>
    <source>
        <strain evidence="2">cv. Jemalong A17</strain>
    </source>
</reference>
<dbReference type="GO" id="GO:0080037">
    <property type="term" value="P:negative regulation of cytokinin-activated signaling pathway"/>
    <property type="evidence" value="ECO:0007669"/>
    <property type="project" value="InterPro"/>
</dbReference>
<dbReference type="InterPro" id="IPR006652">
    <property type="entry name" value="Kelch_1"/>
</dbReference>
<reference evidence="1 3" key="1">
    <citation type="journal article" date="2011" name="Nature">
        <title>The Medicago genome provides insight into the evolution of rhizobial symbioses.</title>
        <authorList>
            <person name="Young N.D."/>
            <person name="Debelle F."/>
            <person name="Oldroyd G.E."/>
            <person name="Geurts R."/>
            <person name="Cannon S.B."/>
            <person name="Udvardi M.K."/>
            <person name="Benedito V.A."/>
            <person name="Mayer K.F."/>
            <person name="Gouzy J."/>
            <person name="Schoof H."/>
            <person name="Van de Peer Y."/>
            <person name="Proost S."/>
            <person name="Cook D.R."/>
            <person name="Meyers B.C."/>
            <person name="Spannagl M."/>
            <person name="Cheung F."/>
            <person name="De Mita S."/>
            <person name="Krishnakumar V."/>
            <person name="Gundlach H."/>
            <person name="Zhou S."/>
            <person name="Mudge J."/>
            <person name="Bharti A.K."/>
            <person name="Murray J.D."/>
            <person name="Naoumkina M.A."/>
            <person name="Rosen B."/>
            <person name="Silverstein K.A."/>
            <person name="Tang H."/>
            <person name="Rombauts S."/>
            <person name="Zhao P.X."/>
            <person name="Zhou P."/>
            <person name="Barbe V."/>
            <person name="Bardou P."/>
            <person name="Bechner M."/>
            <person name="Bellec A."/>
            <person name="Berger A."/>
            <person name="Berges H."/>
            <person name="Bidwell S."/>
            <person name="Bisseling T."/>
            <person name="Choisne N."/>
            <person name="Couloux A."/>
            <person name="Denny R."/>
            <person name="Deshpande S."/>
            <person name="Dai X."/>
            <person name="Doyle J.J."/>
            <person name="Dudez A.M."/>
            <person name="Farmer A.D."/>
            <person name="Fouteau S."/>
            <person name="Franken C."/>
            <person name="Gibelin C."/>
            <person name="Gish J."/>
            <person name="Goldstein S."/>
            <person name="Gonzalez A.J."/>
            <person name="Green P.J."/>
            <person name="Hallab A."/>
            <person name="Hartog M."/>
            <person name="Hua A."/>
            <person name="Humphray S.J."/>
            <person name="Jeong D.H."/>
            <person name="Jing Y."/>
            <person name="Jocker A."/>
            <person name="Kenton S.M."/>
            <person name="Kim D.J."/>
            <person name="Klee K."/>
            <person name="Lai H."/>
            <person name="Lang C."/>
            <person name="Lin S."/>
            <person name="Macmil S.L."/>
            <person name="Magdelenat G."/>
            <person name="Matthews L."/>
            <person name="McCorrison J."/>
            <person name="Monaghan E.L."/>
            <person name="Mun J.H."/>
            <person name="Najar F.Z."/>
            <person name="Nicholson C."/>
            <person name="Noirot C."/>
            <person name="O'Bleness M."/>
            <person name="Paule C.R."/>
            <person name="Poulain J."/>
            <person name="Prion F."/>
            <person name="Qin B."/>
            <person name="Qu C."/>
            <person name="Retzel E.F."/>
            <person name="Riddle C."/>
            <person name="Sallet E."/>
            <person name="Samain S."/>
            <person name="Samson N."/>
            <person name="Sanders I."/>
            <person name="Saurat O."/>
            <person name="Scarpelli C."/>
            <person name="Schiex T."/>
            <person name="Segurens B."/>
            <person name="Severin A.J."/>
            <person name="Sherrier D.J."/>
            <person name="Shi R."/>
            <person name="Sims S."/>
            <person name="Singer S.R."/>
            <person name="Sinharoy S."/>
            <person name="Sterck L."/>
            <person name="Viollet A."/>
            <person name="Wang B.B."/>
            <person name="Wang K."/>
            <person name="Wang M."/>
            <person name="Wang X."/>
            <person name="Warfsmann J."/>
            <person name="Weissenbach J."/>
            <person name="White D.D."/>
            <person name="White J.D."/>
            <person name="Wiley G.B."/>
            <person name="Wincker P."/>
            <person name="Xing Y."/>
            <person name="Yang L."/>
            <person name="Yao Z."/>
            <person name="Ying F."/>
            <person name="Zhai J."/>
            <person name="Zhou L."/>
            <person name="Zuber A."/>
            <person name="Denarie J."/>
            <person name="Dixon R.A."/>
            <person name="May G.D."/>
            <person name="Schwartz D.C."/>
            <person name="Rogers J."/>
            <person name="Quetier F."/>
            <person name="Town C.D."/>
            <person name="Roe B.A."/>
        </authorList>
    </citation>
    <scope>NUCLEOTIDE SEQUENCE [LARGE SCALE GENOMIC DNA]</scope>
    <source>
        <strain evidence="1">A17</strain>
        <strain evidence="2 3">cv. Jemalong A17</strain>
    </source>
</reference>
<organism evidence="1 3">
    <name type="scientific">Medicago truncatula</name>
    <name type="common">Barrel medic</name>
    <name type="synonym">Medicago tribuloides</name>
    <dbReference type="NCBI Taxonomy" id="3880"/>
    <lineage>
        <taxon>Eukaryota</taxon>
        <taxon>Viridiplantae</taxon>
        <taxon>Streptophyta</taxon>
        <taxon>Embryophyta</taxon>
        <taxon>Tracheophyta</taxon>
        <taxon>Spermatophyta</taxon>
        <taxon>Magnoliopsida</taxon>
        <taxon>eudicotyledons</taxon>
        <taxon>Gunneridae</taxon>
        <taxon>Pentapetalae</taxon>
        <taxon>rosids</taxon>
        <taxon>fabids</taxon>
        <taxon>Fabales</taxon>
        <taxon>Fabaceae</taxon>
        <taxon>Papilionoideae</taxon>
        <taxon>50 kb inversion clade</taxon>
        <taxon>NPAAA clade</taxon>
        <taxon>Hologalegina</taxon>
        <taxon>IRL clade</taxon>
        <taxon>Trifolieae</taxon>
        <taxon>Medicago</taxon>
    </lineage>
</organism>
<dbReference type="PANTHER" id="PTHR46407">
    <property type="entry name" value="OS02G0208700 PROTEIN"/>
    <property type="match status" value="1"/>
</dbReference>
<dbReference type="GO" id="GO:2000762">
    <property type="term" value="P:regulation of phenylpropanoid metabolic process"/>
    <property type="evidence" value="ECO:0007669"/>
    <property type="project" value="InterPro"/>
</dbReference>
<proteinExistence type="predicted"/>
<dbReference type="EMBL" id="CM001218">
    <property type="protein sequence ID" value="KEH39577.1"/>
    <property type="molecule type" value="Genomic_DNA"/>
</dbReference>
<evidence type="ECO:0000313" key="1">
    <source>
        <dbReference type="EMBL" id="KEH39577.1"/>
    </source>
</evidence>
<evidence type="ECO:0000313" key="2">
    <source>
        <dbReference type="EnsemblPlants" id="KEH39577"/>
    </source>
</evidence>
<dbReference type="SUPFAM" id="SSF117281">
    <property type="entry name" value="Kelch motif"/>
    <property type="match status" value="1"/>
</dbReference>
<dbReference type="InterPro" id="IPR015915">
    <property type="entry name" value="Kelch-typ_b-propeller"/>
</dbReference>